<dbReference type="EMBL" id="JAGHKP010000004">
    <property type="protein sequence ID" value="MBO9154677.1"/>
    <property type="molecule type" value="Genomic_DNA"/>
</dbReference>
<keyword evidence="2" id="KW-1185">Reference proteome</keyword>
<dbReference type="InterPro" id="IPR014942">
    <property type="entry name" value="AbiEii"/>
</dbReference>
<dbReference type="GO" id="GO:0016740">
    <property type="term" value="F:transferase activity"/>
    <property type="evidence" value="ECO:0007669"/>
    <property type="project" value="UniProtKB-KW"/>
</dbReference>
<dbReference type="Pfam" id="PF08843">
    <property type="entry name" value="AbiEii"/>
    <property type="match status" value="1"/>
</dbReference>
<evidence type="ECO:0000313" key="1">
    <source>
        <dbReference type="EMBL" id="MBO9154677.1"/>
    </source>
</evidence>
<dbReference type="Proteomes" id="UP000679126">
    <property type="component" value="Unassembled WGS sequence"/>
</dbReference>
<reference evidence="2" key="1">
    <citation type="submission" date="2021-03" db="EMBL/GenBank/DDBJ databases">
        <title>Assistant Professor.</title>
        <authorList>
            <person name="Huq M.A."/>
        </authorList>
    </citation>
    <scope>NUCLEOTIDE SEQUENCE [LARGE SCALE GENOMIC DNA]</scope>
    <source>
        <strain evidence="2">MAH-28</strain>
    </source>
</reference>
<gene>
    <name evidence="1" type="ORF">J7I43_20795</name>
</gene>
<accession>A0ABS3YJ15</accession>
<organism evidence="1 2">
    <name type="scientific">Chitinophaga chungangae</name>
    <dbReference type="NCBI Taxonomy" id="2821488"/>
    <lineage>
        <taxon>Bacteria</taxon>
        <taxon>Pseudomonadati</taxon>
        <taxon>Bacteroidota</taxon>
        <taxon>Chitinophagia</taxon>
        <taxon>Chitinophagales</taxon>
        <taxon>Chitinophagaceae</taxon>
        <taxon>Chitinophaga</taxon>
    </lineage>
</organism>
<name>A0ABS3YJ15_9BACT</name>
<comment type="caution">
    <text evidence="1">The sequence shown here is derived from an EMBL/GenBank/DDBJ whole genome shotgun (WGS) entry which is preliminary data.</text>
</comment>
<sequence>MSHNQIEKAVSLELLEAIREIQALPSFADFALAGGTNLAIRYNHRRSIDIDLFSTRMVGLAGLESMKQDLERRFGKGLLFCEILDPENGEQFCFLRALISKGETKIKVEAIQNIQIVDPVEERDGVRMLSVKDIALLKLMSASNRKAKKDIYDLDLLTSEMSLEELLGSLREKLEKYSGSEYEGLFDLDDRKSPVDDLNLLLEFDDNNYSARPNRPNHSNDSIDILPHSKGWISARSSWKSKVKEVMRKRGINPPPAKPIN</sequence>
<evidence type="ECO:0000313" key="2">
    <source>
        <dbReference type="Proteomes" id="UP000679126"/>
    </source>
</evidence>
<dbReference type="RefSeq" id="WP_209147791.1">
    <property type="nucleotide sequence ID" value="NZ_JAGHKP010000004.1"/>
</dbReference>
<keyword evidence="1" id="KW-0808">Transferase</keyword>
<proteinExistence type="predicted"/>
<protein>
    <submittedName>
        <fullName evidence="1">Nucleotidyl transferase AbiEii/AbiGii toxin family protein</fullName>
    </submittedName>
</protein>